<dbReference type="Proteomes" id="UP001596160">
    <property type="component" value="Unassembled WGS sequence"/>
</dbReference>
<evidence type="ECO:0000259" key="3">
    <source>
        <dbReference type="Pfam" id="PF13360"/>
    </source>
</evidence>
<dbReference type="SUPFAM" id="SSF50998">
    <property type="entry name" value="Quinoprotein alcohol dehydrogenase-like"/>
    <property type="match status" value="1"/>
</dbReference>
<evidence type="ECO:0000313" key="4">
    <source>
        <dbReference type="EMBL" id="MFC5155961.1"/>
    </source>
</evidence>
<accession>A0ABW0ASR6</accession>
<dbReference type="PANTHER" id="PTHR34512:SF30">
    <property type="entry name" value="OUTER MEMBRANE PROTEIN ASSEMBLY FACTOR BAMB"/>
    <property type="match status" value="1"/>
</dbReference>
<feature type="transmembrane region" description="Helical" evidence="2">
    <location>
        <begin position="89"/>
        <end position="107"/>
    </location>
</feature>
<dbReference type="Pfam" id="PF13360">
    <property type="entry name" value="PQQ_2"/>
    <property type="match status" value="1"/>
</dbReference>
<reference evidence="5" key="1">
    <citation type="journal article" date="2019" name="Int. J. Syst. Evol. Microbiol.">
        <title>The Global Catalogue of Microorganisms (GCM) 10K type strain sequencing project: providing services to taxonomists for standard genome sequencing and annotation.</title>
        <authorList>
            <consortium name="The Broad Institute Genomics Platform"/>
            <consortium name="The Broad Institute Genome Sequencing Center for Infectious Disease"/>
            <person name="Wu L."/>
            <person name="Ma J."/>
        </authorList>
    </citation>
    <scope>NUCLEOTIDE SEQUENCE [LARGE SCALE GENOMIC DNA]</scope>
    <source>
        <strain evidence="5">PCU 266</strain>
    </source>
</reference>
<keyword evidence="2" id="KW-0812">Transmembrane</keyword>
<dbReference type="Gene3D" id="2.130.10.10">
    <property type="entry name" value="YVTN repeat-like/Quinoprotein amine dehydrogenase"/>
    <property type="match status" value="1"/>
</dbReference>
<dbReference type="InterPro" id="IPR011047">
    <property type="entry name" value="Quinoprotein_ADH-like_sf"/>
</dbReference>
<dbReference type="EMBL" id="JBHSKP010000027">
    <property type="protein sequence ID" value="MFC5155961.1"/>
    <property type="molecule type" value="Genomic_DNA"/>
</dbReference>
<gene>
    <name evidence="4" type="ORF">ACFPRH_30040</name>
</gene>
<proteinExistence type="predicted"/>
<comment type="caution">
    <text evidence="4">The sequence shown here is derived from an EMBL/GenBank/DDBJ whole genome shotgun (WGS) entry which is preliminary data.</text>
</comment>
<feature type="domain" description="Pyrrolo-quinoline quinone repeat" evidence="3">
    <location>
        <begin position="164"/>
        <end position="326"/>
    </location>
</feature>
<name>A0ABW0ASR6_9ACTN</name>
<protein>
    <submittedName>
        <fullName evidence="4">PQQ-binding-like beta-propeller repeat protein</fullName>
    </submittedName>
</protein>
<dbReference type="PANTHER" id="PTHR34512">
    <property type="entry name" value="CELL SURFACE PROTEIN"/>
    <property type="match status" value="1"/>
</dbReference>
<feature type="region of interest" description="Disordered" evidence="1">
    <location>
        <begin position="60"/>
        <end position="81"/>
    </location>
</feature>
<sequence length="497" mass="51275">MSEQRAGASKAAFFLFGTVAGAMAVLLTVEVPEGHAEVAWGVTWAALLISSLVAAFAGRERRPPPPDGGGAAAGPADTVRPSRTGAVRATAAVVLCLVLGGGTWAFWPEDESKGKASGASAKGGEKPRASWKVPSVGNRDDEGPGAWGLGDSVVRGRVDGLSSYSARDGAERWTLPAPAREAVCAMSPEAEQGIGLIAYGRHYKPCATLVAVRVSDGKALWQRSLKGEGLIDGGAAVGGTTAVTAEDGALRARSAGTGEQLWQRPLGKECAARAVDATSARTLLVEQCGTGARLIALDTRTGEERWTRDLPVESITDAAVVSVTPAVLAVSEEDQRGTHALLGFDDRGAPTATVPLSGPAGELVAPESIGRNFGGQGRPLVLGDLLITLAERDGLWADVVVAHSLKDGREMWEHRAAGSLYGLAPMTNGRVGVLTESGDEGHIILLNKDGAERGLIEPEEGRGGAVSTRPELIPVTGGHVVVNHLSMSGEPALFSLP</sequence>
<keyword evidence="2" id="KW-1133">Transmembrane helix</keyword>
<evidence type="ECO:0000256" key="2">
    <source>
        <dbReference type="SAM" id="Phobius"/>
    </source>
</evidence>
<dbReference type="InterPro" id="IPR002372">
    <property type="entry name" value="PQQ_rpt_dom"/>
</dbReference>
<organism evidence="4 5">
    <name type="scientific">Streptomyces amakusaensis</name>
    <dbReference type="NCBI Taxonomy" id="67271"/>
    <lineage>
        <taxon>Bacteria</taxon>
        <taxon>Bacillati</taxon>
        <taxon>Actinomycetota</taxon>
        <taxon>Actinomycetes</taxon>
        <taxon>Kitasatosporales</taxon>
        <taxon>Streptomycetaceae</taxon>
        <taxon>Streptomyces</taxon>
    </lineage>
</organism>
<dbReference type="InterPro" id="IPR015943">
    <property type="entry name" value="WD40/YVTN_repeat-like_dom_sf"/>
</dbReference>
<feature type="transmembrane region" description="Helical" evidence="2">
    <location>
        <begin position="38"/>
        <end position="57"/>
    </location>
</feature>
<feature type="region of interest" description="Disordered" evidence="1">
    <location>
        <begin position="111"/>
        <end position="148"/>
    </location>
</feature>
<feature type="transmembrane region" description="Helical" evidence="2">
    <location>
        <begin position="12"/>
        <end position="32"/>
    </location>
</feature>
<keyword evidence="2" id="KW-0472">Membrane</keyword>
<dbReference type="InterPro" id="IPR018391">
    <property type="entry name" value="PQQ_b-propeller_rpt"/>
</dbReference>
<dbReference type="SMART" id="SM00564">
    <property type="entry name" value="PQQ"/>
    <property type="match status" value="4"/>
</dbReference>
<keyword evidence="5" id="KW-1185">Reference proteome</keyword>
<dbReference type="RefSeq" id="WP_344484519.1">
    <property type="nucleotide sequence ID" value="NZ_BAAASB010000024.1"/>
</dbReference>
<evidence type="ECO:0000256" key="1">
    <source>
        <dbReference type="SAM" id="MobiDB-lite"/>
    </source>
</evidence>
<evidence type="ECO:0000313" key="5">
    <source>
        <dbReference type="Proteomes" id="UP001596160"/>
    </source>
</evidence>